<feature type="compositionally biased region" description="Polar residues" evidence="1">
    <location>
        <begin position="8"/>
        <end position="23"/>
    </location>
</feature>
<feature type="compositionally biased region" description="Basic residues" evidence="1">
    <location>
        <begin position="92"/>
        <end position="101"/>
    </location>
</feature>
<dbReference type="AlphaFoldDB" id="A0A645GWF8"/>
<proteinExistence type="predicted"/>
<reference evidence="2" key="1">
    <citation type="submission" date="2019-08" db="EMBL/GenBank/DDBJ databases">
        <authorList>
            <person name="Kucharzyk K."/>
            <person name="Murdoch R.W."/>
            <person name="Higgins S."/>
            <person name="Loffler F."/>
        </authorList>
    </citation>
    <scope>NUCLEOTIDE SEQUENCE</scope>
</reference>
<protein>
    <submittedName>
        <fullName evidence="2">Uncharacterized protein</fullName>
    </submittedName>
</protein>
<feature type="region of interest" description="Disordered" evidence="1">
    <location>
        <begin position="65"/>
        <end position="110"/>
    </location>
</feature>
<organism evidence="2">
    <name type="scientific">bioreactor metagenome</name>
    <dbReference type="NCBI Taxonomy" id="1076179"/>
    <lineage>
        <taxon>unclassified sequences</taxon>
        <taxon>metagenomes</taxon>
        <taxon>ecological metagenomes</taxon>
    </lineage>
</organism>
<name>A0A645GWF8_9ZZZZ</name>
<evidence type="ECO:0000313" key="2">
    <source>
        <dbReference type="EMBL" id="MPN31231.1"/>
    </source>
</evidence>
<evidence type="ECO:0000256" key="1">
    <source>
        <dbReference type="SAM" id="MobiDB-lite"/>
    </source>
</evidence>
<feature type="compositionally biased region" description="Gly residues" evidence="1">
    <location>
        <begin position="69"/>
        <end position="82"/>
    </location>
</feature>
<gene>
    <name evidence="2" type="ORF">SDC9_178705</name>
</gene>
<comment type="caution">
    <text evidence="2">The sequence shown here is derived from an EMBL/GenBank/DDBJ whole genome shotgun (WGS) entry which is preliminary data.</text>
</comment>
<sequence length="110" mass="11385">MLSYRWMGSSNSELGGSEVSDTATFTPSTATVGTMYYQCIVTNTNPDASGNKTAQLYSDQVAVTVQSGGSSGGSGGGGGGGSQAVTATPQSLHRRPPRKIQIRLPRLQSR</sequence>
<feature type="region of interest" description="Disordered" evidence="1">
    <location>
        <begin position="1"/>
        <end position="23"/>
    </location>
</feature>
<accession>A0A645GWF8</accession>
<dbReference type="EMBL" id="VSSQ01082688">
    <property type="protein sequence ID" value="MPN31231.1"/>
    <property type="molecule type" value="Genomic_DNA"/>
</dbReference>